<dbReference type="AlphaFoldDB" id="A0A1Q2CII1"/>
<proteinExistence type="predicted"/>
<dbReference type="Gene3D" id="1.10.287.70">
    <property type="match status" value="1"/>
</dbReference>
<dbReference type="Pfam" id="PF07885">
    <property type="entry name" value="Ion_trans_2"/>
    <property type="match status" value="1"/>
</dbReference>
<dbReference type="OrthoDB" id="8477930at2"/>
<dbReference type="RefSeq" id="WP_077344088.1">
    <property type="nucleotide sequence ID" value="NZ_CP019605.1"/>
</dbReference>
<dbReference type="KEGG" id="tfl:RPIT_14585"/>
<dbReference type="InterPro" id="IPR013099">
    <property type="entry name" value="K_chnl_dom"/>
</dbReference>
<gene>
    <name evidence="2" type="ORF">RPIT_14585</name>
</gene>
<reference evidence="2 3" key="1">
    <citation type="journal article" date="2016" name="Int. J. Syst. Evol. Microbiol.">
        <title>Tessaracoccus flavus sp. nov., isolated from the drainage system of a lindane-producing factory.</title>
        <authorList>
            <person name="Kumari R."/>
            <person name="Singh P."/>
            <person name="Schumann P."/>
            <person name="Lal R."/>
        </authorList>
    </citation>
    <scope>NUCLEOTIDE SEQUENCE [LARGE SCALE GENOMIC DNA]</scope>
    <source>
        <strain evidence="2 3">RP1T</strain>
    </source>
</reference>
<keyword evidence="3" id="KW-1185">Reference proteome</keyword>
<evidence type="ECO:0000313" key="2">
    <source>
        <dbReference type="EMBL" id="AQP45883.1"/>
    </source>
</evidence>
<dbReference type="Proteomes" id="UP000188324">
    <property type="component" value="Chromosome"/>
</dbReference>
<sequence length="287" mass="31106">MSLVWVIVGLVAMAAVLLDMFQTLLYPSGDGWLSAPFMRLIWRASKRLGHPLGSATGPLAMVSSIALWVVLMVTAGALIYVPYVPDGFLYSPGIDPSRYPDFAEALYLSLVSIATLGFGDVVGIGPWLRFAPPLEALAGFAVLTAALTWFSQIEGPLVRRRALAMELRTLAETDAAGHLVDWHPSAAHATLSGLARSILEVRTDFAHHTEQFYFQETEPNMALSLQLDQALALRDAALAAQDVSVRDGGQQLRVALEQFAHLLASEFVDTDGAVASTLDAYRTEHSR</sequence>
<organism evidence="2 3">
    <name type="scientific">Tessaracoccus flavus</name>
    <dbReference type="NCBI Taxonomy" id="1610493"/>
    <lineage>
        <taxon>Bacteria</taxon>
        <taxon>Bacillati</taxon>
        <taxon>Actinomycetota</taxon>
        <taxon>Actinomycetes</taxon>
        <taxon>Propionibacteriales</taxon>
        <taxon>Propionibacteriaceae</taxon>
        <taxon>Tessaracoccus</taxon>
    </lineage>
</organism>
<evidence type="ECO:0000259" key="1">
    <source>
        <dbReference type="Pfam" id="PF07885"/>
    </source>
</evidence>
<evidence type="ECO:0000313" key="3">
    <source>
        <dbReference type="Proteomes" id="UP000188324"/>
    </source>
</evidence>
<feature type="domain" description="Potassium channel" evidence="1">
    <location>
        <begin position="70"/>
        <end position="151"/>
    </location>
</feature>
<protein>
    <recommendedName>
        <fullName evidence="1">Potassium channel domain-containing protein</fullName>
    </recommendedName>
</protein>
<dbReference type="STRING" id="1610493.RPIT_14585"/>
<dbReference type="EMBL" id="CP019605">
    <property type="protein sequence ID" value="AQP45883.1"/>
    <property type="molecule type" value="Genomic_DNA"/>
</dbReference>
<accession>A0A1Q2CII1</accession>
<name>A0A1Q2CII1_9ACTN</name>
<dbReference type="SUPFAM" id="SSF81324">
    <property type="entry name" value="Voltage-gated potassium channels"/>
    <property type="match status" value="1"/>
</dbReference>